<proteinExistence type="predicted"/>
<dbReference type="Pfam" id="PF12796">
    <property type="entry name" value="Ank_2"/>
    <property type="match status" value="1"/>
</dbReference>
<evidence type="ECO:0000256" key="2">
    <source>
        <dbReference type="ARBA" id="ARBA00023043"/>
    </source>
</evidence>
<gene>
    <name evidence="5" type="ORF">B0T16DRAFT_491715</name>
</gene>
<dbReference type="PANTHER" id="PTHR24173:SF74">
    <property type="entry name" value="ANKYRIN REPEAT DOMAIN-CONTAINING PROTEIN 16"/>
    <property type="match status" value="1"/>
</dbReference>
<organism evidence="5 6">
    <name type="scientific">Cercophora newfieldiana</name>
    <dbReference type="NCBI Taxonomy" id="92897"/>
    <lineage>
        <taxon>Eukaryota</taxon>
        <taxon>Fungi</taxon>
        <taxon>Dikarya</taxon>
        <taxon>Ascomycota</taxon>
        <taxon>Pezizomycotina</taxon>
        <taxon>Sordariomycetes</taxon>
        <taxon>Sordariomycetidae</taxon>
        <taxon>Sordariales</taxon>
        <taxon>Lasiosphaeriaceae</taxon>
        <taxon>Cercophora</taxon>
    </lineage>
</organism>
<feature type="repeat" description="ANK" evidence="3">
    <location>
        <begin position="232"/>
        <end position="264"/>
    </location>
</feature>
<keyword evidence="2 3" id="KW-0040">ANK repeat</keyword>
<protein>
    <submittedName>
        <fullName evidence="5">Ankyrin repeat-containing domain protein</fullName>
    </submittedName>
</protein>
<keyword evidence="1" id="KW-0677">Repeat</keyword>
<feature type="compositionally biased region" description="Basic and acidic residues" evidence="4">
    <location>
        <begin position="426"/>
        <end position="440"/>
    </location>
</feature>
<reference evidence="5" key="1">
    <citation type="submission" date="2023-06" db="EMBL/GenBank/DDBJ databases">
        <title>Genome-scale phylogeny and comparative genomics of the fungal order Sordariales.</title>
        <authorList>
            <consortium name="Lawrence Berkeley National Laboratory"/>
            <person name="Hensen N."/>
            <person name="Bonometti L."/>
            <person name="Westerberg I."/>
            <person name="Brannstrom I.O."/>
            <person name="Guillou S."/>
            <person name="Cros-Aarteil S."/>
            <person name="Calhoun S."/>
            <person name="Haridas S."/>
            <person name="Kuo A."/>
            <person name="Mondo S."/>
            <person name="Pangilinan J."/>
            <person name="Riley R."/>
            <person name="Labutti K."/>
            <person name="Andreopoulos B."/>
            <person name="Lipzen A."/>
            <person name="Chen C."/>
            <person name="Yanf M."/>
            <person name="Daum C."/>
            <person name="Ng V."/>
            <person name="Clum A."/>
            <person name="Steindorff A."/>
            <person name="Ohm R."/>
            <person name="Martin F."/>
            <person name="Silar P."/>
            <person name="Natvig D."/>
            <person name="Lalanne C."/>
            <person name="Gautier V."/>
            <person name="Ament-Velasquez S.L."/>
            <person name="Kruys A."/>
            <person name="Hutchinson M.I."/>
            <person name="Powell A.J."/>
            <person name="Barry K."/>
            <person name="Miller A.N."/>
            <person name="Grigoriev I.V."/>
            <person name="Debuchy R."/>
            <person name="Gladieux P."/>
            <person name="Thoren M.H."/>
            <person name="Johannesson H."/>
        </authorList>
    </citation>
    <scope>NUCLEOTIDE SEQUENCE</scope>
    <source>
        <strain evidence="5">SMH2532-1</strain>
    </source>
</reference>
<dbReference type="EMBL" id="JAULSV010000003">
    <property type="protein sequence ID" value="KAK0649002.1"/>
    <property type="molecule type" value="Genomic_DNA"/>
</dbReference>
<dbReference type="SMART" id="SM00248">
    <property type="entry name" value="ANK"/>
    <property type="match status" value="3"/>
</dbReference>
<dbReference type="Gene3D" id="1.25.40.20">
    <property type="entry name" value="Ankyrin repeat-containing domain"/>
    <property type="match status" value="1"/>
</dbReference>
<dbReference type="SUPFAM" id="SSF48403">
    <property type="entry name" value="Ankyrin repeat"/>
    <property type="match status" value="1"/>
</dbReference>
<comment type="caution">
    <text evidence="5">The sequence shown here is derived from an EMBL/GenBank/DDBJ whole genome shotgun (WGS) entry which is preliminary data.</text>
</comment>
<dbReference type="InterPro" id="IPR002110">
    <property type="entry name" value="Ankyrin_rpt"/>
</dbReference>
<dbReference type="PROSITE" id="PS50297">
    <property type="entry name" value="ANK_REP_REGION"/>
    <property type="match status" value="2"/>
</dbReference>
<evidence type="ECO:0000256" key="3">
    <source>
        <dbReference type="PROSITE-ProRule" id="PRU00023"/>
    </source>
</evidence>
<feature type="region of interest" description="Disordered" evidence="4">
    <location>
        <begin position="1"/>
        <end position="96"/>
    </location>
</feature>
<dbReference type="PROSITE" id="PS50088">
    <property type="entry name" value="ANK_REPEAT"/>
    <property type="match status" value="2"/>
</dbReference>
<evidence type="ECO:0000256" key="4">
    <source>
        <dbReference type="SAM" id="MobiDB-lite"/>
    </source>
</evidence>
<sequence>MVHERRVSGWLRRHRPRSPLPEHHDAAPNTANNAMQFAPPPAVEALPPYSPPAQEAPQAVSVVDTTTPPQPADPPPSYQPLNTPPPPSPTRPISRSQEAAHLQTLLTTRFPWRRRTWGPPPTTFASALNKAALLGHHALVLALLDEYGVPVQSNTHHAIQTTTPVHEALRGPEPWLAHALITRYAGRAADLLASRDSVGCTPLHVAAEAGETAIARAFVLFYGAEVDAVDAVGRTPLHMAARYGRVETMEMLLGCGTDPGRVNGELWVRAEGDGRKEGLLGSWGVVERNVREAVERWREAWGRDLEGVEGEGEVEEGKDGGEKAGPSSGGVAYASLVSAGPSRLEAEPRGSVVSQPRVHPGSLHGKPRVDRNAERLAVTYGYNEVEAAQRVLQHLARASTMQRPVPSMLFSHEYQVWKNDCQTLLKESKKQKEKNRRETGNELDPY</sequence>
<dbReference type="PANTHER" id="PTHR24173">
    <property type="entry name" value="ANKYRIN REPEAT CONTAINING"/>
    <property type="match status" value="1"/>
</dbReference>
<feature type="compositionally biased region" description="Pro residues" evidence="4">
    <location>
        <begin position="68"/>
        <end position="90"/>
    </location>
</feature>
<feature type="repeat" description="ANK" evidence="3">
    <location>
        <begin position="198"/>
        <end position="231"/>
    </location>
</feature>
<dbReference type="Proteomes" id="UP001174936">
    <property type="component" value="Unassembled WGS sequence"/>
</dbReference>
<accession>A0AA39YCL9</accession>
<evidence type="ECO:0000256" key="1">
    <source>
        <dbReference type="ARBA" id="ARBA00022737"/>
    </source>
</evidence>
<evidence type="ECO:0000313" key="5">
    <source>
        <dbReference type="EMBL" id="KAK0649002.1"/>
    </source>
</evidence>
<feature type="region of interest" description="Disordered" evidence="4">
    <location>
        <begin position="346"/>
        <end position="367"/>
    </location>
</feature>
<feature type="region of interest" description="Disordered" evidence="4">
    <location>
        <begin position="426"/>
        <end position="446"/>
    </location>
</feature>
<keyword evidence="6" id="KW-1185">Reference proteome</keyword>
<dbReference type="InterPro" id="IPR036770">
    <property type="entry name" value="Ankyrin_rpt-contain_sf"/>
</dbReference>
<dbReference type="AlphaFoldDB" id="A0AA39YCL9"/>
<feature type="region of interest" description="Disordered" evidence="4">
    <location>
        <begin position="307"/>
        <end position="330"/>
    </location>
</feature>
<evidence type="ECO:0000313" key="6">
    <source>
        <dbReference type="Proteomes" id="UP001174936"/>
    </source>
</evidence>
<name>A0AA39YCL9_9PEZI</name>